<name>A0A8H3J1R0_9LECA</name>
<reference evidence="1" key="1">
    <citation type="submission" date="2021-03" db="EMBL/GenBank/DDBJ databases">
        <authorList>
            <person name="Tagirdzhanova G."/>
        </authorList>
    </citation>
    <scope>NUCLEOTIDE SEQUENCE</scope>
</reference>
<comment type="caution">
    <text evidence="1">The sequence shown here is derived from an EMBL/GenBank/DDBJ whole genome shotgun (WGS) entry which is preliminary data.</text>
</comment>
<dbReference type="AlphaFoldDB" id="A0A8H3J1R0"/>
<protein>
    <recommendedName>
        <fullName evidence="3">F-box domain-containing protein</fullName>
    </recommendedName>
</protein>
<evidence type="ECO:0000313" key="2">
    <source>
        <dbReference type="Proteomes" id="UP000664534"/>
    </source>
</evidence>
<dbReference type="Proteomes" id="UP000664534">
    <property type="component" value="Unassembled WGS sequence"/>
</dbReference>
<evidence type="ECO:0000313" key="1">
    <source>
        <dbReference type="EMBL" id="CAF9939029.1"/>
    </source>
</evidence>
<dbReference type="EMBL" id="CAJPDT010000114">
    <property type="protein sequence ID" value="CAF9939029.1"/>
    <property type="molecule type" value="Genomic_DNA"/>
</dbReference>
<dbReference type="InterPro" id="IPR038883">
    <property type="entry name" value="AN11006-like"/>
</dbReference>
<evidence type="ECO:0008006" key="3">
    <source>
        <dbReference type="Google" id="ProtNLM"/>
    </source>
</evidence>
<organism evidence="1 2">
    <name type="scientific">Imshaugia aleurites</name>
    <dbReference type="NCBI Taxonomy" id="172621"/>
    <lineage>
        <taxon>Eukaryota</taxon>
        <taxon>Fungi</taxon>
        <taxon>Dikarya</taxon>
        <taxon>Ascomycota</taxon>
        <taxon>Pezizomycotina</taxon>
        <taxon>Lecanoromycetes</taxon>
        <taxon>OSLEUM clade</taxon>
        <taxon>Lecanoromycetidae</taxon>
        <taxon>Lecanorales</taxon>
        <taxon>Lecanorineae</taxon>
        <taxon>Parmeliaceae</taxon>
        <taxon>Imshaugia</taxon>
    </lineage>
</organism>
<proteinExistence type="predicted"/>
<accession>A0A8H3J1R0</accession>
<keyword evidence="2" id="KW-1185">Reference proteome</keyword>
<sequence length="244" mass="27498">MASAPTIHSDGTFFPLLNLPQELRHSIFRFALPPIIAPRKFSSKMLSEDQDQRKPCIALFLINKQIHEEVSSVLYRYSHFLISINSARAACVALESPILLRELDHTVPVSVKMASSIRHVAVDLEWAEREIPYCLCLDPLLNVVCDHLRAFPCLQTLTVGWKKNGESSSGPRVGIAIFILGSLEKLQADLPHVQFTVEVSQQIGNDATGHDPNDLLAYVKLHNYISELRGKEKHLDTVERYYSQ</sequence>
<gene>
    <name evidence="1" type="ORF">IMSHALPRED_001178</name>
</gene>
<dbReference type="PANTHER" id="PTHR42085:SF2">
    <property type="entry name" value="F-BOX DOMAIN-CONTAINING PROTEIN"/>
    <property type="match status" value="1"/>
</dbReference>
<dbReference type="PANTHER" id="PTHR42085">
    <property type="entry name" value="F-BOX DOMAIN-CONTAINING PROTEIN"/>
    <property type="match status" value="1"/>
</dbReference>
<dbReference type="OrthoDB" id="2951834at2759"/>